<dbReference type="Gene3D" id="1.20.1530.20">
    <property type="match status" value="1"/>
</dbReference>
<organism evidence="11 12">
    <name type="scientific">Natrarchaeobaculum aegyptiacum</name>
    <dbReference type="NCBI Taxonomy" id="745377"/>
    <lineage>
        <taxon>Archaea</taxon>
        <taxon>Methanobacteriati</taxon>
        <taxon>Methanobacteriota</taxon>
        <taxon>Stenosarchaea group</taxon>
        <taxon>Halobacteria</taxon>
        <taxon>Halobacteriales</taxon>
        <taxon>Natrialbaceae</taxon>
        <taxon>Natrarchaeobaculum</taxon>
    </lineage>
</organism>
<evidence type="ECO:0000256" key="7">
    <source>
        <dbReference type="SAM" id="MobiDB-lite"/>
    </source>
</evidence>
<keyword evidence="3" id="KW-0813">Transport</keyword>
<dbReference type="KEGG" id="naj:B1756_16945"/>
<keyword evidence="6 8" id="KW-0472">Membrane</keyword>
<feature type="transmembrane region" description="Helical" evidence="8">
    <location>
        <begin position="116"/>
        <end position="136"/>
    </location>
</feature>
<feature type="transmembrane region" description="Helical" evidence="8">
    <location>
        <begin position="148"/>
        <end position="169"/>
    </location>
</feature>
<feature type="transmembrane region" description="Helical" evidence="8">
    <location>
        <begin position="32"/>
        <end position="50"/>
    </location>
</feature>
<dbReference type="GO" id="GO:0015297">
    <property type="term" value="F:antiporter activity"/>
    <property type="evidence" value="ECO:0007669"/>
    <property type="project" value="InterPro"/>
</dbReference>
<accession>A0A2Z2HZ81</accession>
<feature type="transmembrane region" description="Helical" evidence="8">
    <location>
        <begin position="264"/>
        <end position="283"/>
    </location>
</feature>
<dbReference type="AlphaFoldDB" id="A0A2Z2HZ81"/>
<evidence type="ECO:0000256" key="5">
    <source>
        <dbReference type="ARBA" id="ARBA00022989"/>
    </source>
</evidence>
<dbReference type="Gene3D" id="3.40.50.720">
    <property type="entry name" value="NAD(P)-binding Rossmann-like Domain"/>
    <property type="match status" value="1"/>
</dbReference>
<sequence>MSEIALAADFALIVVVATAIGLVARQTGQPTIIAYILTGILLGPVVFDVVTDEGLVDLLSELGFAFLLFLLGLKMRFEDIREILPAVTNVAFGQTVLQTALAFLVAWAFGFQTTEILVIALATVFGATPIIVKILTDKDEITNLPGKIDVGVLIVQDIYLVVVLALFAADDLSGGAEIASTLAVIVVMMSFIGIFSLLSSRYVLPELFRRVADNKDVFLIVAIGWAFLFIAIAEGTDLDPKVGAFLAGISLAQLPYSKELEDRITPITDFFILIFFASIGLQIEGLSSLLAYWWQAIVASIVLMIGNFWIMFYLIDREGFAVETSFLGSINMIQVSEFSLIVGALAIDQGYIGSDILGYLSLMALFTMSISTYVITYNHWLYAQAEPWFERFDSREKQDADLGGYERHAVAIGYDEITERALPLLAERYDDVVVIDRRTDHLEALEAAGDYEYVFGDFRHEEVRKEAALGDAAFVLSSTVEREVNDALLAEVDDDATVFVEAERIDHARALYDAGATYVIMSTHLAAEKMSEYVDLYVTDPDAFETAIERDAASLESARTGRSLPTESGVDVGTDDRWTGGDDRA</sequence>
<keyword evidence="5 8" id="KW-1133">Transmembrane helix</keyword>
<evidence type="ECO:0000256" key="2">
    <source>
        <dbReference type="ARBA" id="ARBA00005551"/>
    </source>
</evidence>
<feature type="transmembrane region" description="Helical" evidence="8">
    <location>
        <begin position="290"/>
        <end position="314"/>
    </location>
</feature>
<evidence type="ECO:0000256" key="8">
    <source>
        <dbReference type="SAM" id="Phobius"/>
    </source>
</evidence>
<evidence type="ECO:0000256" key="3">
    <source>
        <dbReference type="ARBA" id="ARBA00022448"/>
    </source>
</evidence>
<dbReference type="Proteomes" id="UP000250088">
    <property type="component" value="Chromosome"/>
</dbReference>
<evidence type="ECO:0000259" key="10">
    <source>
        <dbReference type="Pfam" id="PF02254"/>
    </source>
</evidence>
<comment type="similarity">
    <text evidence="2">Belongs to the monovalent cation:proton antiporter 2 (CPA2) transporter (TC 2.A.37) family.</text>
</comment>
<evidence type="ECO:0000313" key="11">
    <source>
        <dbReference type="EMBL" id="ARS91247.1"/>
    </source>
</evidence>
<feature type="transmembrane region" description="Helical" evidence="8">
    <location>
        <begin position="6"/>
        <end position="25"/>
    </location>
</feature>
<feature type="domain" description="Cation/H+ exchanger transmembrane" evidence="9">
    <location>
        <begin position="16"/>
        <end position="374"/>
    </location>
</feature>
<feature type="domain" description="RCK N-terminal" evidence="10">
    <location>
        <begin position="412"/>
        <end position="521"/>
    </location>
</feature>
<dbReference type="InterPro" id="IPR038770">
    <property type="entry name" value="Na+/solute_symporter_sf"/>
</dbReference>
<gene>
    <name evidence="11" type="ORF">B1756_16945</name>
</gene>
<name>A0A2Z2HZ81_9EURY</name>
<dbReference type="RefSeq" id="WP_086889616.1">
    <property type="nucleotide sequence ID" value="NZ_CP019893.1"/>
</dbReference>
<dbReference type="GO" id="GO:0006813">
    <property type="term" value="P:potassium ion transport"/>
    <property type="evidence" value="ECO:0007669"/>
    <property type="project" value="InterPro"/>
</dbReference>
<dbReference type="GO" id="GO:0016020">
    <property type="term" value="C:membrane"/>
    <property type="evidence" value="ECO:0007669"/>
    <property type="project" value="UniProtKB-SubCell"/>
</dbReference>
<dbReference type="Pfam" id="PF02254">
    <property type="entry name" value="TrkA_N"/>
    <property type="match status" value="1"/>
</dbReference>
<dbReference type="Pfam" id="PF00999">
    <property type="entry name" value="Na_H_Exchanger"/>
    <property type="match status" value="1"/>
</dbReference>
<dbReference type="SUPFAM" id="SSF51735">
    <property type="entry name" value="NAD(P)-binding Rossmann-fold domains"/>
    <property type="match status" value="1"/>
</dbReference>
<proteinExistence type="inferred from homology"/>
<dbReference type="OrthoDB" id="43518at2157"/>
<comment type="subcellular location">
    <subcellularLocation>
        <location evidence="1">Membrane</location>
        <topology evidence="1">Multi-pass membrane protein</topology>
    </subcellularLocation>
</comment>
<evidence type="ECO:0000259" key="9">
    <source>
        <dbReference type="Pfam" id="PF00999"/>
    </source>
</evidence>
<keyword evidence="4 8" id="KW-0812">Transmembrane</keyword>
<evidence type="ECO:0000256" key="1">
    <source>
        <dbReference type="ARBA" id="ARBA00004141"/>
    </source>
</evidence>
<dbReference type="InterPro" id="IPR006153">
    <property type="entry name" value="Cation/H_exchanger_TM"/>
</dbReference>
<reference evidence="12" key="1">
    <citation type="submission" date="2017-02" db="EMBL/GenBank/DDBJ databases">
        <title>Natronthermophilus aegyptiacus gen. nov.,sp. nov., an aerobic, extremely halophilic alkalithermophilic archaeon isolated from the athalassohaline Wadi An Natrun, Egypt.</title>
        <authorList>
            <person name="Zhao B."/>
        </authorList>
    </citation>
    <scope>NUCLEOTIDE SEQUENCE [LARGE SCALE GENOMIC DNA]</scope>
    <source>
        <strain evidence="12">JW/NM-HA 15</strain>
    </source>
</reference>
<keyword evidence="12" id="KW-1185">Reference proteome</keyword>
<evidence type="ECO:0000256" key="4">
    <source>
        <dbReference type="ARBA" id="ARBA00022692"/>
    </source>
</evidence>
<dbReference type="InterPro" id="IPR003148">
    <property type="entry name" value="RCK_N"/>
</dbReference>
<dbReference type="EMBL" id="CP019893">
    <property type="protein sequence ID" value="ARS91247.1"/>
    <property type="molecule type" value="Genomic_DNA"/>
</dbReference>
<feature type="transmembrane region" description="Helical" evidence="8">
    <location>
        <begin position="359"/>
        <end position="382"/>
    </location>
</feature>
<feature type="transmembrane region" description="Helical" evidence="8">
    <location>
        <begin position="56"/>
        <end position="74"/>
    </location>
</feature>
<dbReference type="GeneID" id="32895797"/>
<evidence type="ECO:0000256" key="6">
    <source>
        <dbReference type="ARBA" id="ARBA00023136"/>
    </source>
</evidence>
<feature type="transmembrane region" description="Helical" evidence="8">
    <location>
        <begin position="216"/>
        <end position="233"/>
    </location>
</feature>
<dbReference type="PANTHER" id="PTHR42751">
    <property type="entry name" value="SODIUM/HYDROGEN EXCHANGER FAMILY/TRKA DOMAIN PROTEIN"/>
    <property type="match status" value="1"/>
</dbReference>
<feature type="transmembrane region" description="Helical" evidence="8">
    <location>
        <begin position="326"/>
        <end position="347"/>
    </location>
</feature>
<protein>
    <submittedName>
        <fullName evidence="11">Potassium transporter Kef</fullName>
    </submittedName>
</protein>
<feature type="compositionally biased region" description="Basic and acidic residues" evidence="7">
    <location>
        <begin position="574"/>
        <end position="585"/>
    </location>
</feature>
<dbReference type="PANTHER" id="PTHR42751:SF3">
    <property type="entry name" value="SODIUM_GLUTAMATE SYMPORTER"/>
    <property type="match status" value="1"/>
</dbReference>
<dbReference type="GO" id="GO:1902600">
    <property type="term" value="P:proton transmembrane transport"/>
    <property type="evidence" value="ECO:0007669"/>
    <property type="project" value="InterPro"/>
</dbReference>
<evidence type="ECO:0000313" key="12">
    <source>
        <dbReference type="Proteomes" id="UP000250088"/>
    </source>
</evidence>
<feature type="transmembrane region" description="Helical" evidence="8">
    <location>
        <begin position="86"/>
        <end position="110"/>
    </location>
</feature>
<feature type="region of interest" description="Disordered" evidence="7">
    <location>
        <begin position="554"/>
        <end position="585"/>
    </location>
</feature>
<feature type="transmembrane region" description="Helical" evidence="8">
    <location>
        <begin position="181"/>
        <end position="204"/>
    </location>
</feature>
<dbReference type="InterPro" id="IPR036291">
    <property type="entry name" value="NAD(P)-bd_dom_sf"/>
</dbReference>